<reference evidence="2 3" key="1">
    <citation type="submission" date="2020-10" db="EMBL/GenBank/DDBJ databases">
        <authorList>
            <person name="Castelo-Branco R."/>
            <person name="Eusebio N."/>
            <person name="Adriana R."/>
            <person name="Vieira A."/>
            <person name="Brugerolle De Fraissinette N."/>
            <person name="Rezende De Castro R."/>
            <person name="Schneider M.P."/>
            <person name="Vasconcelos V."/>
            <person name="Leao P.N."/>
        </authorList>
    </citation>
    <scope>NUCLEOTIDE SEQUENCE [LARGE SCALE GENOMIC DNA]</scope>
    <source>
        <strain evidence="2 3">LEGE 00031</strain>
    </source>
</reference>
<dbReference type="InterPro" id="IPR012675">
    <property type="entry name" value="Beta-grasp_dom_sf"/>
</dbReference>
<evidence type="ECO:0000259" key="1">
    <source>
        <dbReference type="Pfam" id="PF00111"/>
    </source>
</evidence>
<dbReference type="Pfam" id="PF00111">
    <property type="entry name" value="Fer2"/>
    <property type="match status" value="1"/>
</dbReference>
<evidence type="ECO:0000313" key="3">
    <source>
        <dbReference type="Proteomes" id="UP000658720"/>
    </source>
</evidence>
<dbReference type="Gene3D" id="3.10.20.30">
    <property type="match status" value="1"/>
</dbReference>
<dbReference type="CDD" id="cd00207">
    <property type="entry name" value="fer2"/>
    <property type="match status" value="1"/>
</dbReference>
<organism evidence="2 3">
    <name type="scientific">Synechocystis salina LEGE 00031</name>
    <dbReference type="NCBI Taxonomy" id="1828736"/>
    <lineage>
        <taxon>Bacteria</taxon>
        <taxon>Bacillati</taxon>
        <taxon>Cyanobacteriota</taxon>
        <taxon>Cyanophyceae</taxon>
        <taxon>Synechococcales</taxon>
        <taxon>Merismopediaceae</taxon>
        <taxon>Synechocystis</taxon>
    </lineage>
</organism>
<name>A0ABR9VR51_9SYNC</name>
<comment type="caution">
    <text evidence="2">The sequence shown here is derived from an EMBL/GenBank/DDBJ whole genome shotgun (WGS) entry which is preliminary data.</text>
</comment>
<gene>
    <name evidence="2" type="ORF">IQ217_08180</name>
</gene>
<dbReference type="EMBL" id="JADEVV010000019">
    <property type="protein sequence ID" value="MBE9253824.1"/>
    <property type="molecule type" value="Genomic_DNA"/>
</dbReference>
<dbReference type="InterPro" id="IPR036010">
    <property type="entry name" value="2Fe-2S_ferredoxin-like_sf"/>
</dbReference>
<evidence type="ECO:0000313" key="2">
    <source>
        <dbReference type="EMBL" id="MBE9253824.1"/>
    </source>
</evidence>
<sequence length="88" mass="9784">MTKITCFPDNKIIEAHPNKTFLENLLSEDVPHTDVCGGQGNCSTCRVMILEGIDNCSKVTPLEIALAERLDFPFHVRLACQSLKLLPE</sequence>
<dbReference type="SUPFAM" id="SSF54292">
    <property type="entry name" value="2Fe-2S ferredoxin-like"/>
    <property type="match status" value="1"/>
</dbReference>
<dbReference type="RefSeq" id="WP_194019567.1">
    <property type="nucleotide sequence ID" value="NZ_JADEVV010000019.1"/>
</dbReference>
<proteinExistence type="predicted"/>
<feature type="domain" description="2Fe-2S ferredoxin-type" evidence="1">
    <location>
        <begin position="9"/>
        <end position="82"/>
    </location>
</feature>
<dbReference type="Proteomes" id="UP000658720">
    <property type="component" value="Unassembled WGS sequence"/>
</dbReference>
<dbReference type="InterPro" id="IPR001041">
    <property type="entry name" value="2Fe-2S_ferredoxin-type"/>
</dbReference>
<keyword evidence="3" id="KW-1185">Reference proteome</keyword>
<protein>
    <submittedName>
        <fullName evidence="2">(2Fe-2S)-binding protein</fullName>
    </submittedName>
</protein>
<accession>A0ABR9VR51</accession>